<sequence>MLQKEKITADGNEYILTPQQVRMAEENNFDKTFIRMRIRAGWTLNLAVSVPQGVPKCDAEAYMKFEELDGRKRKPKKDYSKPKPWLEKYPQKTEFGDYAKQLFNDCCGSW</sequence>
<organism evidence="1 2">
    <name type="scientific">Mammaliicoccus sciuri</name>
    <name type="common">Staphylococcus sciuri</name>
    <dbReference type="NCBI Taxonomy" id="1296"/>
    <lineage>
        <taxon>Bacteria</taxon>
        <taxon>Bacillati</taxon>
        <taxon>Bacillota</taxon>
        <taxon>Bacilli</taxon>
        <taxon>Bacillales</taxon>
        <taxon>Staphylococcaceae</taxon>
        <taxon>Mammaliicoccus</taxon>
    </lineage>
</organism>
<accession>A0AAW5LN34</accession>
<evidence type="ECO:0000313" key="2">
    <source>
        <dbReference type="Proteomes" id="UP001204068"/>
    </source>
</evidence>
<gene>
    <name evidence="1" type="ORF">NQ032_05535</name>
</gene>
<comment type="caution">
    <text evidence="1">The sequence shown here is derived from an EMBL/GenBank/DDBJ whole genome shotgun (WGS) entry which is preliminary data.</text>
</comment>
<dbReference type="AlphaFoldDB" id="A0AAW5LN34"/>
<dbReference type="Proteomes" id="UP001204068">
    <property type="component" value="Unassembled WGS sequence"/>
</dbReference>
<reference evidence="1" key="1">
    <citation type="submission" date="2022-07" db="EMBL/GenBank/DDBJ databases">
        <title>Bacterial species isolated from the porcine tonsil microbiota.</title>
        <authorList>
            <person name="Oliveira I.M.F."/>
        </authorList>
    </citation>
    <scope>NUCLEOTIDE SEQUENCE</scope>
    <source>
        <strain evidence="1">8QC2O2</strain>
    </source>
</reference>
<protein>
    <submittedName>
        <fullName evidence="1">Uncharacterized protein</fullName>
    </submittedName>
</protein>
<evidence type="ECO:0000313" key="1">
    <source>
        <dbReference type="EMBL" id="MCQ9303084.1"/>
    </source>
</evidence>
<dbReference type="EMBL" id="JANILD010000002">
    <property type="protein sequence ID" value="MCQ9303084.1"/>
    <property type="molecule type" value="Genomic_DNA"/>
</dbReference>
<dbReference type="RefSeq" id="WP_210124955.1">
    <property type="nucleotide sequence ID" value="NZ_JANILD010000002.1"/>
</dbReference>
<name>A0AAW5LN34_MAMSC</name>
<proteinExistence type="predicted"/>